<feature type="domain" description="O-antigen ligase-related" evidence="6">
    <location>
        <begin position="260"/>
        <end position="399"/>
    </location>
</feature>
<evidence type="ECO:0000256" key="2">
    <source>
        <dbReference type="ARBA" id="ARBA00022692"/>
    </source>
</evidence>
<dbReference type="PANTHER" id="PTHR37422">
    <property type="entry name" value="TEICHURONIC ACID BIOSYNTHESIS PROTEIN TUAE"/>
    <property type="match status" value="1"/>
</dbReference>
<feature type="transmembrane region" description="Helical" evidence="5">
    <location>
        <begin position="209"/>
        <end position="226"/>
    </location>
</feature>
<reference evidence="7 8" key="1">
    <citation type="submission" date="2016-10" db="EMBL/GenBank/DDBJ databases">
        <authorList>
            <person name="de Groot N.N."/>
        </authorList>
    </citation>
    <scope>NUCLEOTIDE SEQUENCE [LARGE SCALE GENOMIC DNA]</scope>
    <source>
        <strain evidence="7 8">MT12</strain>
    </source>
</reference>
<accession>A0A1H5EJE7</accession>
<dbReference type="OrthoDB" id="4391260at2"/>
<feature type="transmembrane region" description="Helical" evidence="5">
    <location>
        <begin position="75"/>
        <end position="96"/>
    </location>
</feature>
<keyword evidence="3 5" id="KW-1133">Transmembrane helix</keyword>
<feature type="transmembrane region" description="Helical" evidence="5">
    <location>
        <begin position="48"/>
        <end position="66"/>
    </location>
</feature>
<feature type="transmembrane region" description="Helical" evidence="5">
    <location>
        <begin position="302"/>
        <end position="319"/>
    </location>
</feature>
<comment type="subcellular location">
    <subcellularLocation>
        <location evidence="1">Membrane</location>
        <topology evidence="1">Multi-pass membrane protein</topology>
    </subcellularLocation>
</comment>
<evidence type="ECO:0000259" key="6">
    <source>
        <dbReference type="Pfam" id="PF04932"/>
    </source>
</evidence>
<feature type="transmembrane region" description="Helical" evidence="5">
    <location>
        <begin position="394"/>
        <end position="413"/>
    </location>
</feature>
<keyword evidence="2 5" id="KW-0812">Transmembrane</keyword>
<evidence type="ECO:0000256" key="1">
    <source>
        <dbReference type="ARBA" id="ARBA00004141"/>
    </source>
</evidence>
<organism evidence="7 8">
    <name type="scientific">Bradyrhizobium erythrophlei</name>
    <dbReference type="NCBI Taxonomy" id="1437360"/>
    <lineage>
        <taxon>Bacteria</taxon>
        <taxon>Pseudomonadati</taxon>
        <taxon>Pseudomonadota</taxon>
        <taxon>Alphaproteobacteria</taxon>
        <taxon>Hyphomicrobiales</taxon>
        <taxon>Nitrobacteraceae</taxon>
        <taxon>Bradyrhizobium</taxon>
    </lineage>
</organism>
<feature type="transmembrane region" description="Helical" evidence="5">
    <location>
        <begin position="247"/>
        <end position="268"/>
    </location>
</feature>
<feature type="transmembrane region" description="Helical" evidence="5">
    <location>
        <begin position="133"/>
        <end position="153"/>
    </location>
</feature>
<dbReference type="InterPro" id="IPR051533">
    <property type="entry name" value="WaaL-like"/>
</dbReference>
<dbReference type="AlphaFoldDB" id="A0A1H5EJE7"/>
<keyword evidence="7" id="KW-0436">Ligase</keyword>
<proteinExistence type="predicted"/>
<evidence type="ECO:0000313" key="7">
    <source>
        <dbReference type="EMBL" id="SED91303.1"/>
    </source>
</evidence>
<dbReference type="PANTHER" id="PTHR37422:SF23">
    <property type="entry name" value="TEICHURONIC ACID BIOSYNTHESIS PROTEIN TUAE"/>
    <property type="match status" value="1"/>
</dbReference>
<evidence type="ECO:0000256" key="4">
    <source>
        <dbReference type="ARBA" id="ARBA00023136"/>
    </source>
</evidence>
<dbReference type="InterPro" id="IPR007016">
    <property type="entry name" value="O-antigen_ligase-rel_domated"/>
</dbReference>
<dbReference type="GO" id="GO:0016874">
    <property type="term" value="F:ligase activity"/>
    <property type="evidence" value="ECO:0007669"/>
    <property type="project" value="UniProtKB-KW"/>
</dbReference>
<feature type="transmembrane region" description="Helical" evidence="5">
    <location>
        <begin position="26"/>
        <end position="42"/>
    </location>
</feature>
<name>A0A1H5EJE7_9BRAD</name>
<dbReference type="Pfam" id="PF04932">
    <property type="entry name" value="Wzy_C"/>
    <property type="match status" value="1"/>
</dbReference>
<dbReference type="EMBL" id="FNTH01000001">
    <property type="protein sequence ID" value="SED91303.1"/>
    <property type="molecule type" value="Genomic_DNA"/>
</dbReference>
<dbReference type="GO" id="GO:0016020">
    <property type="term" value="C:membrane"/>
    <property type="evidence" value="ECO:0007669"/>
    <property type="project" value="UniProtKB-SubCell"/>
</dbReference>
<protein>
    <submittedName>
        <fullName evidence="7">O-Antigen ligase</fullName>
    </submittedName>
</protein>
<evidence type="ECO:0000256" key="5">
    <source>
        <dbReference type="SAM" id="Phobius"/>
    </source>
</evidence>
<evidence type="ECO:0000256" key="3">
    <source>
        <dbReference type="ARBA" id="ARBA00022989"/>
    </source>
</evidence>
<keyword evidence="4 5" id="KW-0472">Membrane</keyword>
<gene>
    <name evidence="7" type="ORF">SAMN05444164_6264</name>
</gene>
<sequence length="488" mass="52252">MRSDRRYIVVLKTAVVALKPRQASDAFAALLFAAVAILPFPFASVSSVAISLWCGLVGIAVVGLALRPPAIASPLFLAAIIAVGVASYATILYLQLMARAPSDPLVHPIWAVASEILGMPLEASASIARGQPYLAIGTPLLNLLLFTGGYMCGADETLSRRLFRTIAWAGGLYAVYAICSYALEPNLVLWQEKIAYAGNLTGTFTNRNAAAVYFGSIAIVWLLLTFRRLNLRRKRRSGKRRRPSTTLVNWRVLALPGSFFCICLLALVLTGSRAGVACSFAGLLVAFGLNFRSEMSPRLRKWLAFGGAVVVILAIYQIFDSGLGERLETEGTTGGGRASVVASVLRMISDFPWLGSGLGSFRWSFAAYRSSQISGWGVWDRAHNVPLEIAAEGGLVLAGIVVLAWIGAMAILLRACLDPKRSRTLPRAALAVSTVAVLHSLIDFSLQIPAYAGTVIVLLGAALAQTQRPVAEVEAVNFEVNQTPESLD</sequence>
<evidence type="ECO:0000313" key="8">
    <source>
        <dbReference type="Proteomes" id="UP000198992"/>
    </source>
</evidence>
<feature type="transmembrane region" description="Helical" evidence="5">
    <location>
        <begin position="165"/>
        <end position="183"/>
    </location>
</feature>
<feature type="transmembrane region" description="Helical" evidence="5">
    <location>
        <begin position="274"/>
        <end position="290"/>
    </location>
</feature>
<dbReference type="Proteomes" id="UP000198992">
    <property type="component" value="Unassembled WGS sequence"/>
</dbReference>